<dbReference type="PANTHER" id="PTHR43336">
    <property type="entry name" value="OXYGEN SENSOR HISTIDINE KINASE RESPONSE REGULATOR DEVS/DOSS"/>
    <property type="match status" value="1"/>
</dbReference>
<evidence type="ECO:0000313" key="3">
    <source>
        <dbReference type="EMBL" id="KAK3256277.1"/>
    </source>
</evidence>
<keyword evidence="4" id="KW-1185">Reference proteome</keyword>
<dbReference type="SUPFAM" id="SSF141072">
    <property type="entry name" value="CalX-like"/>
    <property type="match status" value="1"/>
</dbReference>
<keyword evidence="2" id="KW-0472">Membrane</keyword>
<proteinExistence type="predicted"/>
<feature type="region of interest" description="Disordered" evidence="1">
    <location>
        <begin position="219"/>
        <end position="262"/>
    </location>
</feature>
<feature type="transmembrane region" description="Helical" evidence="2">
    <location>
        <begin position="449"/>
        <end position="468"/>
    </location>
</feature>
<feature type="transmembrane region" description="Helical" evidence="2">
    <location>
        <begin position="138"/>
        <end position="158"/>
    </location>
</feature>
<sequence length="1861" mass="203858">EKEDFNKDGGTILFMPHESTKEIHVLVFDSEGEKAEMDRRFVVHLERHRVGIPVGKRPSVEVSIFADRNKDHAAKILQSIPFQGVLTLSTGFALFGNDLAIIYGDKESDWWVEIITILNIFMFGLEICLLIMSKKSKYLFSVGIIMDLLALFGLVALVPSLPIMELFGGGASVGVVARAGRAARVASRAGRTVKLPKLLAKFVEISVVLVQFANKSKDQPKEEDNEWTDCDSDDPDAEDYPEEPEPPARTSDERSRPRTFSSHVASIAKEQSNVVKGKSVEKIDDLSKSMENMAEGNTGRVGGILMELLTGKVVLMMLLVLVVNSVLIVEPLPTQKKLGLNYLQDHYLPDDGDNDAFTSMLSEYKRGNPAGTYYNKDEPLIFLKVEGTEFNEGLDTAQLNLVRPTEFSAETSCSYSYGKVVNDLAKSDCPTVAIFDMSEYFKSESRNSIYMTLCIVLIMSLGMGLMAMDFQSLLGDPMERLVLIVGIIRNTFFNFQKAVTEPGPGPRLRHSVARPVPGAVHLCAAVHDGVEQAFGIKMGHYRNMLIHTSAYMIENFDLLETLLDESSWQSIMNYNVPTLRNVFSIGILQTPGWMRPTVKRYMTLILDVAEVLEMYFLNLMAEMGLPMPKEGHNLTFGEASRVLEQYAIAMFLEQIHALAMAGSSQDNVVLDWLENRPTIKNVEQLKKYAQLFITTKLSQVFQENGMQMPESLKELRIDNDTLNIKQIHDQIERALEETMEAELFKRTGVQMDFTALRTVKKDMKQLAQVIEDRLLDEVRPLLAELKIKLPSDARLSMTQVSSMLKETMADNPEYSKHLSKDQLKLLEIMLKAQQWTSSADMLKDLLSASRYLNVQSLLKDYPVAGEMIDICIKAFNTADGKVCLPVIVDAAEMMFLRHMEGNLSTYDELVVGVAFDGVKYLVTPKADKPAKPKGRASFIKFVGSMLDTSMEGMLEVQDDTKATLNASDLMGVMTKTLNMVFGGEAVEKMRRKSSTVQGMLSLLPNPAMMQEMSDERLLHLLQRINYPKGFQGMLPGDLPSPEAVAAMSREDAADLLIELKNAAMGGATLQKMRSSISAAATLRAAVPDLAALQTMSSEEIQKLLDDIDFPGAFAHLSATFTDMKLPSREEALAMSREDLLAVLMQVKDKLVGGSALSRINAAASAKVLQAASAGSALMSVLRDCNAMPSMSDEQVKELLSKIDYPDSLQKLLPADTKLPSREEALAMSREDLLAVLMQVKDKLVGGSALSRINEAASAKVLQAASAGSALMSVLRDCNAIPSMSDEQVKELLSKIGYPDSLQKLLPADTKLPSREEALAMSREDLLAVLMQVKDKLVGESALSRINEAASGKVLQAASAGSALMSVLRDCNAMPSMSDEQVKELLSKIDYPDSLQKLLPADTKLPSREEALAMSREDLLAVLMQAKDKLVGGSALSRINEAASGNVLQAASAGSALMSVLRDCNAMPSMSDEQVKELLSKIDYPDSLQKLLPADTKLPSREEALAMSREDLLAVLTKVKVTLMEMASKVAERGAGQLERVKRLSSVTPDFSVIKGMSDEQLRKLLEGINYPDAFGQGVAEITEMPSREEALAMPREDLVTKIADLREAGLRVMLARAQAPSVPATASPQLPTSRGESAVPDQPLVGADVKLKLSGTDVSPVLLDITQPTPGLASSNVDFSLLSTLSLAKIQVMREGAAKALNPHADPHRQLWLREVLALSPSTRRSLEEKSGSSNRASNAALSVMQGIVTRIPSNKALKEMSDGTLYHMVSLLSELCENILGDDGQPIMPDASGIHMLSRSKQVEAMASLSHCVFCSAPEECHGPETSIMDDPKVIPLPILPEDIDLMLSLARSGDEMGVP</sequence>
<feature type="non-terminal residue" evidence="3">
    <location>
        <position position="1"/>
    </location>
</feature>
<feature type="region of interest" description="Disordered" evidence="1">
    <location>
        <begin position="1621"/>
        <end position="1641"/>
    </location>
</feature>
<reference evidence="3 4" key="1">
    <citation type="journal article" date="2015" name="Genome Biol. Evol.">
        <title>Comparative Genomics of a Bacterivorous Green Alga Reveals Evolutionary Causalities and Consequences of Phago-Mixotrophic Mode of Nutrition.</title>
        <authorList>
            <person name="Burns J.A."/>
            <person name="Paasch A."/>
            <person name="Narechania A."/>
            <person name="Kim E."/>
        </authorList>
    </citation>
    <scope>NUCLEOTIDE SEQUENCE [LARGE SCALE GENOMIC DNA]</scope>
    <source>
        <strain evidence="3 4">PLY_AMNH</strain>
    </source>
</reference>
<comment type="caution">
    <text evidence="3">The sequence shown here is derived from an EMBL/GenBank/DDBJ whole genome shotgun (WGS) entry which is preliminary data.</text>
</comment>
<keyword evidence="2" id="KW-0812">Transmembrane</keyword>
<keyword evidence="2" id="KW-1133">Transmembrane helix</keyword>
<gene>
    <name evidence="3" type="ORF">CYMTET_34577</name>
</gene>
<feature type="compositionally biased region" description="Acidic residues" evidence="1">
    <location>
        <begin position="223"/>
        <end position="245"/>
    </location>
</feature>
<name>A0AAE0KPU0_9CHLO</name>
<feature type="compositionally biased region" description="Polar residues" evidence="1">
    <location>
        <begin position="1624"/>
        <end position="1635"/>
    </location>
</feature>
<feature type="transmembrane region" description="Helical" evidence="2">
    <location>
        <begin position="309"/>
        <end position="329"/>
    </location>
</feature>
<dbReference type="InterPro" id="IPR038081">
    <property type="entry name" value="CalX-like_sf"/>
</dbReference>
<protein>
    <submittedName>
        <fullName evidence="3">Uncharacterized protein</fullName>
    </submittedName>
</protein>
<dbReference type="PANTHER" id="PTHR43336:SF3">
    <property type="entry name" value="GUANYLATE CYCLASE DOMAIN-CONTAINING PROTEIN"/>
    <property type="match status" value="1"/>
</dbReference>
<dbReference type="EMBL" id="LGRX02021806">
    <property type="protein sequence ID" value="KAK3256277.1"/>
    <property type="molecule type" value="Genomic_DNA"/>
</dbReference>
<dbReference type="Proteomes" id="UP001190700">
    <property type="component" value="Unassembled WGS sequence"/>
</dbReference>
<feature type="transmembrane region" description="Helical" evidence="2">
    <location>
        <begin position="110"/>
        <end position="131"/>
    </location>
</feature>
<accession>A0AAE0KPU0</accession>
<evidence type="ECO:0000256" key="1">
    <source>
        <dbReference type="SAM" id="MobiDB-lite"/>
    </source>
</evidence>
<evidence type="ECO:0000256" key="2">
    <source>
        <dbReference type="SAM" id="Phobius"/>
    </source>
</evidence>
<organism evidence="3 4">
    <name type="scientific">Cymbomonas tetramitiformis</name>
    <dbReference type="NCBI Taxonomy" id="36881"/>
    <lineage>
        <taxon>Eukaryota</taxon>
        <taxon>Viridiplantae</taxon>
        <taxon>Chlorophyta</taxon>
        <taxon>Pyramimonadophyceae</taxon>
        <taxon>Pyramimonadales</taxon>
        <taxon>Pyramimonadaceae</taxon>
        <taxon>Cymbomonas</taxon>
    </lineage>
</organism>
<evidence type="ECO:0000313" key="4">
    <source>
        <dbReference type="Proteomes" id="UP001190700"/>
    </source>
</evidence>